<name>A0ACC2WTH9_9TREE</name>
<sequence>MNGAIGGMDSSYYAFCGTHHIPSDVDLIVLEFDVNDQASSLYQHFFDQLLRALLTLTSQPAVVILGAWSPSVALDQGYADPQLVHLPIASYYDIPYVSMKRMVWESYLRWPGSVRKAFWVDDGLHPNVRGHRVLADILTSYLEHELCRVSILGLPPAREPETTLATYASFNSRIDLSFPFDSPHMTDPKTPPDGWQAMFNTTAIDAIAQIFTPLRDVVSDSSPATDPVTPDSLLNLVQPQMFCADANDPQHPMRPTIADGWQEYVWNGEKHYWVSDQVGARIRVDVKVAEGRIAVYYFRSQRYDLGDAQCWVDDNEKGAKRLPGWWSREYNVASVAYIDEKVTPGDHYVTCQILQETTHPDNPDAHHFRLVAVMAT</sequence>
<keyword evidence="2" id="KW-1185">Reference proteome</keyword>
<proteinExistence type="predicted"/>
<evidence type="ECO:0000313" key="2">
    <source>
        <dbReference type="Proteomes" id="UP001241377"/>
    </source>
</evidence>
<dbReference type="Proteomes" id="UP001241377">
    <property type="component" value="Unassembled WGS sequence"/>
</dbReference>
<reference evidence="1" key="1">
    <citation type="submission" date="2023-04" db="EMBL/GenBank/DDBJ databases">
        <title>Draft Genome sequencing of Naganishia species isolated from polar environments using Oxford Nanopore Technology.</title>
        <authorList>
            <person name="Leo P."/>
            <person name="Venkateswaran K."/>
        </authorList>
    </citation>
    <scope>NUCLEOTIDE SEQUENCE</scope>
    <source>
        <strain evidence="1">MNA-CCFEE 5261</strain>
    </source>
</reference>
<evidence type="ECO:0000313" key="1">
    <source>
        <dbReference type="EMBL" id="KAJ9113837.1"/>
    </source>
</evidence>
<accession>A0ACC2WTH9</accession>
<gene>
    <name evidence="1" type="ORF">QFC19_000030</name>
</gene>
<organism evidence="1 2">
    <name type="scientific">Naganishia cerealis</name>
    <dbReference type="NCBI Taxonomy" id="610337"/>
    <lineage>
        <taxon>Eukaryota</taxon>
        <taxon>Fungi</taxon>
        <taxon>Dikarya</taxon>
        <taxon>Basidiomycota</taxon>
        <taxon>Agaricomycotina</taxon>
        <taxon>Tremellomycetes</taxon>
        <taxon>Filobasidiales</taxon>
        <taxon>Filobasidiaceae</taxon>
        <taxon>Naganishia</taxon>
    </lineage>
</organism>
<protein>
    <submittedName>
        <fullName evidence="1">Uncharacterized protein</fullName>
    </submittedName>
</protein>
<dbReference type="EMBL" id="JASBWR010000001">
    <property type="protein sequence ID" value="KAJ9113837.1"/>
    <property type="molecule type" value="Genomic_DNA"/>
</dbReference>
<comment type="caution">
    <text evidence="1">The sequence shown here is derived from an EMBL/GenBank/DDBJ whole genome shotgun (WGS) entry which is preliminary data.</text>
</comment>